<keyword evidence="2" id="KW-0732">Signal</keyword>
<dbReference type="InterPro" id="IPR017585">
    <property type="entry name" value="SAF_FlgA"/>
</dbReference>
<sequence>MKRLLSPARLAPALALILVAMSPVAAWAEALLRPSAMIDGPVVTLGDLWDNVGAKAKTPIARSPAPGRRVTVNAEWLAQTARAYGVDWRPASNFDQIVVERNGIAIDHDKIEQALRAALADEDLGPNAEIELSNRGTEIVVPVDSGTKIGVRDMNYDRRINRFTATLEVPEGSPTAVRTQVAGRIYQMLKVPVLTRPVNRGEVISAADITTLKVRADQVRRDVMTDPAGMVGMTPKEPLRAGQMVGSNDLQKPIAVARGALVTMVLKFGPMTLTAQGRAAEPGAVGDLIRVANSNTNQVVEAKVDGPDLVSVAPTGGNLLAKND</sequence>
<keyword evidence="5" id="KW-0969">Cilium</keyword>
<evidence type="ECO:0000256" key="1">
    <source>
        <dbReference type="ARBA" id="ARBA00004418"/>
    </source>
</evidence>
<dbReference type="InterPro" id="IPR013974">
    <property type="entry name" value="SAF"/>
</dbReference>
<dbReference type="PANTHER" id="PTHR36307">
    <property type="entry name" value="FLAGELLA BASAL BODY P-RING FORMATION PROTEIN FLGA"/>
    <property type="match status" value="1"/>
</dbReference>
<comment type="subcellular location">
    <subcellularLocation>
        <location evidence="1">Periplasm</location>
    </subcellularLocation>
</comment>
<comment type="caution">
    <text evidence="5">The sequence shown here is derived from an EMBL/GenBank/DDBJ whole genome shotgun (WGS) entry which is preliminary data.</text>
</comment>
<gene>
    <name evidence="5" type="ORF">GALL_243180</name>
</gene>
<dbReference type="AlphaFoldDB" id="A0A1J5RP42"/>
<evidence type="ECO:0000313" key="5">
    <source>
        <dbReference type="EMBL" id="OIQ93727.1"/>
    </source>
</evidence>
<dbReference type="PANTHER" id="PTHR36307:SF1">
    <property type="entry name" value="FLAGELLA BASAL BODY P-RING FORMATION PROTEIN FLGA"/>
    <property type="match status" value="1"/>
</dbReference>
<dbReference type="NCBIfam" id="TIGR03170">
    <property type="entry name" value="flgA_cterm"/>
    <property type="match status" value="1"/>
</dbReference>
<dbReference type="GO" id="GO:0044780">
    <property type="term" value="P:bacterial-type flagellum assembly"/>
    <property type="evidence" value="ECO:0007669"/>
    <property type="project" value="InterPro"/>
</dbReference>
<protein>
    <submittedName>
        <fullName evidence="5">Flagellar basal body P-ring biosynthesis protein FlgA</fullName>
    </submittedName>
</protein>
<evidence type="ECO:0000256" key="3">
    <source>
        <dbReference type="ARBA" id="ARBA00022764"/>
    </source>
</evidence>
<dbReference type="CDD" id="cd11614">
    <property type="entry name" value="SAF_CpaB_FlgA_like"/>
    <property type="match status" value="1"/>
</dbReference>
<evidence type="ECO:0000259" key="4">
    <source>
        <dbReference type="SMART" id="SM00858"/>
    </source>
</evidence>
<dbReference type="InterPro" id="IPR039246">
    <property type="entry name" value="Flagellar_FlgA"/>
</dbReference>
<keyword evidence="5" id="KW-0282">Flagellum</keyword>
<organism evidence="5">
    <name type="scientific">mine drainage metagenome</name>
    <dbReference type="NCBI Taxonomy" id="410659"/>
    <lineage>
        <taxon>unclassified sequences</taxon>
        <taxon>metagenomes</taxon>
        <taxon>ecological metagenomes</taxon>
    </lineage>
</organism>
<name>A0A1J5RP42_9ZZZZ</name>
<dbReference type="EMBL" id="MLJW01000201">
    <property type="protein sequence ID" value="OIQ93727.1"/>
    <property type="molecule type" value="Genomic_DNA"/>
</dbReference>
<accession>A0A1J5RP42</accession>
<keyword evidence="3" id="KW-0574">Periplasm</keyword>
<proteinExistence type="predicted"/>
<dbReference type="Gene3D" id="2.30.30.760">
    <property type="match status" value="1"/>
</dbReference>
<dbReference type="Gene3D" id="3.90.1210.10">
    <property type="entry name" value="Antifreeze-like/N-acetylneuraminic acid synthase C-terminal domain"/>
    <property type="match status" value="1"/>
</dbReference>
<reference evidence="5" key="1">
    <citation type="submission" date="2016-10" db="EMBL/GenBank/DDBJ databases">
        <title>Sequence of Gallionella enrichment culture.</title>
        <authorList>
            <person name="Poehlein A."/>
            <person name="Muehling M."/>
            <person name="Daniel R."/>
        </authorList>
    </citation>
    <scope>NUCLEOTIDE SEQUENCE</scope>
</reference>
<dbReference type="Pfam" id="PF13144">
    <property type="entry name" value="ChapFlgA"/>
    <property type="match status" value="1"/>
</dbReference>
<evidence type="ECO:0000256" key="2">
    <source>
        <dbReference type="ARBA" id="ARBA00022729"/>
    </source>
</evidence>
<dbReference type="GO" id="GO:0042597">
    <property type="term" value="C:periplasmic space"/>
    <property type="evidence" value="ECO:0007669"/>
    <property type="project" value="UniProtKB-SubCell"/>
</dbReference>
<feature type="domain" description="SAF" evidence="4">
    <location>
        <begin position="189"/>
        <end position="251"/>
    </location>
</feature>
<keyword evidence="5" id="KW-0966">Cell projection</keyword>
<dbReference type="SMART" id="SM00858">
    <property type="entry name" value="SAF"/>
    <property type="match status" value="1"/>
</dbReference>